<keyword evidence="1" id="KW-0614">Plasmid</keyword>
<name>A0ABY7V781_9DEIO</name>
<geneLocation type="plasmid" evidence="1 2">
    <name>pDATS02</name>
</geneLocation>
<protein>
    <submittedName>
        <fullName evidence="1">Uncharacterized protein</fullName>
    </submittedName>
</protein>
<organism evidence="1 2">
    <name type="scientific">Deinococcus aquaticus</name>
    <dbReference type="NCBI Taxonomy" id="328692"/>
    <lineage>
        <taxon>Bacteria</taxon>
        <taxon>Thermotogati</taxon>
        <taxon>Deinococcota</taxon>
        <taxon>Deinococci</taxon>
        <taxon>Deinococcales</taxon>
        <taxon>Deinococcaceae</taxon>
        <taxon>Deinococcus</taxon>
    </lineage>
</organism>
<dbReference type="EMBL" id="CP115167">
    <property type="protein sequence ID" value="WDA60726.1"/>
    <property type="molecule type" value="Genomic_DNA"/>
</dbReference>
<reference evidence="1 2" key="1">
    <citation type="submission" date="2022-12" db="EMBL/GenBank/DDBJ databases">
        <title>Genome Sequence of Deinococcus aquaticus Type Strain PB314.</title>
        <authorList>
            <person name="Albert C."/>
            <person name="Hill J."/>
            <person name="Boren L."/>
            <person name="Scholz-Ng S."/>
            <person name="Fatema N."/>
            <person name="Grosso R."/>
            <person name="Soboslay E."/>
            <person name="Tuohy J."/>
        </authorList>
    </citation>
    <scope>NUCLEOTIDE SEQUENCE [LARGE SCALE GENOMIC DNA]</scope>
    <source>
        <strain evidence="1 2">PB-314</strain>
        <plasmid evidence="1 2">pDATS02</plasmid>
    </source>
</reference>
<accession>A0ABY7V781</accession>
<evidence type="ECO:0000313" key="2">
    <source>
        <dbReference type="Proteomes" id="UP001217044"/>
    </source>
</evidence>
<keyword evidence="2" id="KW-1185">Reference proteome</keyword>
<dbReference type="Proteomes" id="UP001217044">
    <property type="component" value="Plasmid pDATS02"/>
</dbReference>
<proteinExistence type="predicted"/>
<gene>
    <name evidence="1" type="ORF">M8445_17310</name>
</gene>
<sequence>MPNDTVPALPSAQLPRPITHVLQITIGMVNPNDSDARFLLNRAVFGLLHGAAASDVVPAYVGHASATRATDAPQDMSWEAAVDRLMNGGNFVLAARSSNYYQIARLLRDAAERIENGEWEHHDESEDEGLWFRFALIPARAAAPQGGKGE</sequence>
<evidence type="ECO:0000313" key="1">
    <source>
        <dbReference type="EMBL" id="WDA60726.1"/>
    </source>
</evidence>
<dbReference type="RefSeq" id="WP_273991473.1">
    <property type="nucleotide sequence ID" value="NZ_BAABQT010000016.1"/>
</dbReference>